<dbReference type="Proteomes" id="UP001501461">
    <property type="component" value="Unassembled WGS sequence"/>
</dbReference>
<accession>A0ABN2UKT9</accession>
<dbReference type="EMBL" id="BAAAMN010000038">
    <property type="protein sequence ID" value="GAA2038383.1"/>
    <property type="molecule type" value="Genomic_DNA"/>
</dbReference>
<feature type="transmembrane region" description="Helical" evidence="1">
    <location>
        <begin position="33"/>
        <end position="54"/>
    </location>
</feature>
<comment type="caution">
    <text evidence="2">The sequence shown here is derived from an EMBL/GenBank/DDBJ whole genome shotgun (WGS) entry which is preliminary data.</text>
</comment>
<proteinExistence type="predicted"/>
<reference evidence="2 3" key="1">
    <citation type="journal article" date="2019" name="Int. J. Syst. Evol. Microbiol.">
        <title>The Global Catalogue of Microorganisms (GCM) 10K type strain sequencing project: providing services to taxonomists for standard genome sequencing and annotation.</title>
        <authorList>
            <consortium name="The Broad Institute Genomics Platform"/>
            <consortium name="The Broad Institute Genome Sequencing Center for Infectious Disease"/>
            <person name="Wu L."/>
            <person name="Ma J."/>
        </authorList>
    </citation>
    <scope>NUCLEOTIDE SEQUENCE [LARGE SCALE GENOMIC DNA]</scope>
    <source>
        <strain evidence="2 3">JCM 13595</strain>
    </source>
</reference>
<keyword evidence="1" id="KW-1133">Transmembrane helix</keyword>
<evidence type="ECO:0000313" key="3">
    <source>
        <dbReference type="Proteomes" id="UP001501461"/>
    </source>
</evidence>
<dbReference type="RefSeq" id="WP_343957887.1">
    <property type="nucleotide sequence ID" value="NZ_BAAAMN010000038.1"/>
</dbReference>
<evidence type="ECO:0008006" key="4">
    <source>
        <dbReference type="Google" id="ProtNLM"/>
    </source>
</evidence>
<name>A0ABN2UKT9_9MICC</name>
<sequence>MQHVMFWVHQIFVAAEPSIVDQTPNYGGPTTTVFYLAGTILLVGALGLWGIYLLRNRRK</sequence>
<keyword evidence="1" id="KW-0812">Transmembrane</keyword>
<evidence type="ECO:0000313" key="2">
    <source>
        <dbReference type="EMBL" id="GAA2038383.1"/>
    </source>
</evidence>
<evidence type="ECO:0000256" key="1">
    <source>
        <dbReference type="SAM" id="Phobius"/>
    </source>
</evidence>
<gene>
    <name evidence="2" type="ORF">GCM10009720_18550</name>
</gene>
<keyword evidence="3" id="KW-1185">Reference proteome</keyword>
<organism evidence="2 3">
    <name type="scientific">Yaniella flava</name>
    <dbReference type="NCBI Taxonomy" id="287930"/>
    <lineage>
        <taxon>Bacteria</taxon>
        <taxon>Bacillati</taxon>
        <taxon>Actinomycetota</taxon>
        <taxon>Actinomycetes</taxon>
        <taxon>Micrococcales</taxon>
        <taxon>Micrococcaceae</taxon>
        <taxon>Yaniella</taxon>
    </lineage>
</organism>
<protein>
    <recommendedName>
        <fullName evidence="4">LPXTG cell wall anchor domain-containing protein</fullName>
    </recommendedName>
</protein>
<keyword evidence="1" id="KW-0472">Membrane</keyword>